<dbReference type="PROSITE" id="PS51626">
    <property type="entry name" value="SAM_MT_TRM1"/>
    <property type="match status" value="1"/>
</dbReference>
<dbReference type="InterPro" id="IPR029063">
    <property type="entry name" value="SAM-dependent_MTases_sf"/>
</dbReference>
<evidence type="ECO:0000256" key="1">
    <source>
        <dbReference type="ARBA" id="ARBA00022555"/>
    </source>
</evidence>
<evidence type="ECO:0000256" key="2">
    <source>
        <dbReference type="ARBA" id="ARBA00022603"/>
    </source>
</evidence>
<dbReference type="SUPFAM" id="SSF53335">
    <property type="entry name" value="S-adenosyl-L-methionine-dependent methyltransferases"/>
    <property type="match status" value="1"/>
</dbReference>
<evidence type="ECO:0000313" key="7">
    <source>
        <dbReference type="EMBL" id="ASC69282.1"/>
    </source>
</evidence>
<accession>A0A1Z3HG65</accession>
<dbReference type="GO" id="GO:0160103">
    <property type="term" value="F:tRNA (guanine(26)-N2/guanine(27)-N2)-dimethyltransferase activity"/>
    <property type="evidence" value="ECO:0007669"/>
    <property type="project" value="UniProtKB-EC"/>
</dbReference>
<name>A0A1Z3HG65_9CYAN</name>
<sequence length="369" mass="41395">MSDWHQEGRSRFQVGDAFYRPHSRLARDLAVLAAACYRQQRGQLRVLDAMTGCGVRSLRYQQEAAADWIWANEGNPEVGDMLRQNLNRGLQPGSYRITHWEANRVFCRCYQEQDFYDLVDIDCFGSPTPYLSTGLWATRIGGLLYLTSTDGRTTSGREPSRSLAVYGAYARAHPAGHEQGLRLMIGATLQQAAAKGLSLEPVFSLFQGQVHRVMVRLRQRRWDGKGYGFIGYCPDCGEFQVVGWRRLSRARCPRCIERPLSLSGPQWLGPLHDVTTLQAMTALAQEWGWMSVAKMLEVMVAEATMPPYFFTLGEIGRRGALDIPPRAALIRGLCDRTFRATVTHLDPNAIKTDASLADCIAIARTCRTT</sequence>
<dbReference type="Proteomes" id="UP000191901">
    <property type="component" value="Chromosome"/>
</dbReference>
<dbReference type="InterPro" id="IPR042296">
    <property type="entry name" value="tRNA_met_Trm1_C"/>
</dbReference>
<dbReference type="Gene3D" id="3.40.50.150">
    <property type="entry name" value="Vaccinia Virus protein VP39"/>
    <property type="match status" value="1"/>
</dbReference>
<keyword evidence="5" id="KW-0819">tRNA processing</keyword>
<organism evidence="7 8">
    <name type="scientific">Halomicronema hongdechloris C2206</name>
    <dbReference type="NCBI Taxonomy" id="1641165"/>
    <lineage>
        <taxon>Bacteria</taxon>
        <taxon>Bacillati</taxon>
        <taxon>Cyanobacteriota</taxon>
        <taxon>Cyanophyceae</taxon>
        <taxon>Nodosilineales</taxon>
        <taxon>Nodosilineaceae</taxon>
        <taxon>Halomicronema</taxon>
    </lineage>
</organism>
<dbReference type="Pfam" id="PF02005">
    <property type="entry name" value="TRM"/>
    <property type="match status" value="1"/>
</dbReference>
<evidence type="ECO:0000256" key="5">
    <source>
        <dbReference type="ARBA" id="ARBA00022694"/>
    </source>
</evidence>
<dbReference type="GO" id="GO:0000049">
    <property type="term" value="F:tRNA binding"/>
    <property type="evidence" value="ECO:0007669"/>
    <property type="project" value="UniProtKB-KW"/>
</dbReference>
<dbReference type="EMBL" id="CP021983">
    <property type="protein sequence ID" value="ASC69282.1"/>
    <property type="molecule type" value="Genomic_DNA"/>
</dbReference>
<dbReference type="STRING" id="1641165.XM38_15900"/>
<protein>
    <submittedName>
        <fullName evidence="7">tRNA (Guanine(26)-N(2)/guanine(27)-N(2))-dimethyltransferase</fullName>
        <ecNumber evidence="7">2.1.1.215</ecNumber>
    </submittedName>
</protein>
<keyword evidence="3 7" id="KW-0808">Transferase</keyword>
<dbReference type="AlphaFoldDB" id="A0A1Z3HG65"/>
<dbReference type="Gene3D" id="3.30.56.70">
    <property type="entry name" value="N2,N2-dimethylguanosine tRNA methyltransferase, C-terminal domain"/>
    <property type="match status" value="1"/>
</dbReference>
<dbReference type="RefSeq" id="WP_080810843.1">
    <property type="nucleotide sequence ID" value="NZ_CP021983.2"/>
</dbReference>
<dbReference type="PANTHER" id="PTHR10631:SF9">
    <property type="entry name" value="TRNA (GUANINE(26)-N(2))-DIMETHYLTRANSFERASE"/>
    <property type="match status" value="1"/>
</dbReference>
<dbReference type="InterPro" id="IPR002905">
    <property type="entry name" value="Trm1"/>
</dbReference>
<dbReference type="EC" id="2.1.1.215" evidence="7"/>
<evidence type="ECO:0000256" key="4">
    <source>
        <dbReference type="ARBA" id="ARBA00022691"/>
    </source>
</evidence>
<evidence type="ECO:0000256" key="3">
    <source>
        <dbReference type="ARBA" id="ARBA00022679"/>
    </source>
</evidence>
<dbReference type="OrthoDB" id="448459at2"/>
<gene>
    <name evidence="7" type="primary">trm1</name>
    <name evidence="7" type="ORF">XM38_002090</name>
</gene>
<evidence type="ECO:0000313" key="8">
    <source>
        <dbReference type="Proteomes" id="UP000191901"/>
    </source>
</evidence>
<reference evidence="7 8" key="1">
    <citation type="journal article" date="2016" name="Biochim. Biophys. Acta">
        <title>Characterization of red-shifted phycobilisomes isolated from the chlorophyll f-containing cyanobacterium Halomicronema hongdechloris.</title>
        <authorList>
            <person name="Li Y."/>
            <person name="Lin Y."/>
            <person name="Garvey C.J."/>
            <person name="Birch D."/>
            <person name="Corkery R.W."/>
            <person name="Loughlin P.C."/>
            <person name="Scheer H."/>
            <person name="Willows R.D."/>
            <person name="Chen M."/>
        </authorList>
    </citation>
    <scope>NUCLEOTIDE SEQUENCE [LARGE SCALE GENOMIC DNA]</scope>
    <source>
        <strain evidence="7 8">C2206</strain>
    </source>
</reference>
<keyword evidence="2 7" id="KW-0489">Methyltransferase</keyword>
<dbReference type="KEGG" id="hhg:XM38_002090"/>
<keyword evidence="1" id="KW-0820">tRNA-binding</keyword>
<dbReference type="PANTHER" id="PTHR10631">
    <property type="entry name" value="N 2 ,N 2 -DIMETHYLGUANOSINE TRNA METHYLTRANSFERASE"/>
    <property type="match status" value="1"/>
</dbReference>
<evidence type="ECO:0000256" key="6">
    <source>
        <dbReference type="ARBA" id="ARBA00022884"/>
    </source>
</evidence>
<keyword evidence="4" id="KW-0949">S-adenosyl-L-methionine</keyword>
<proteinExistence type="predicted"/>
<keyword evidence="6" id="KW-0694">RNA-binding</keyword>
<keyword evidence="8" id="KW-1185">Reference proteome</keyword>
<dbReference type="GO" id="GO:0002940">
    <property type="term" value="P:tRNA N2-guanine methylation"/>
    <property type="evidence" value="ECO:0007669"/>
    <property type="project" value="TreeGrafter"/>
</dbReference>